<dbReference type="PRINTS" id="PR00133">
    <property type="entry name" value="GLHYDRLASE3"/>
</dbReference>
<dbReference type="AlphaFoldDB" id="A0A840I6Q7"/>
<reference evidence="8 9" key="1">
    <citation type="submission" date="2020-08" db="EMBL/GenBank/DDBJ databases">
        <title>Genomic Encyclopedia of Type Strains, Phase IV (KMG-IV): sequencing the most valuable type-strain genomes for metagenomic binning, comparative biology and taxonomic classification.</title>
        <authorList>
            <person name="Goeker M."/>
        </authorList>
    </citation>
    <scope>NUCLEOTIDE SEQUENCE [LARGE SCALE GENOMIC DNA]</scope>
    <source>
        <strain evidence="8 9">DSM 102850</strain>
    </source>
</reference>
<dbReference type="SUPFAM" id="SSF52279">
    <property type="entry name" value="Beta-D-glucan exohydrolase, C-terminal domain"/>
    <property type="match status" value="1"/>
</dbReference>
<dbReference type="InterPro" id="IPR036962">
    <property type="entry name" value="Glyco_hydro_3_N_sf"/>
</dbReference>
<dbReference type="Gene3D" id="2.120.10.30">
    <property type="entry name" value="TolB, C-terminal domain"/>
    <property type="match status" value="1"/>
</dbReference>
<keyword evidence="8" id="KW-0326">Glycosidase</keyword>
<dbReference type="NCBIfam" id="NF011678">
    <property type="entry name" value="PRK15098.1"/>
    <property type="match status" value="1"/>
</dbReference>
<name>A0A840I6Q7_9PROT</name>
<dbReference type="SUPFAM" id="SSF51445">
    <property type="entry name" value="(Trans)glycosidases"/>
    <property type="match status" value="1"/>
</dbReference>
<dbReference type="Pfam" id="PF08450">
    <property type="entry name" value="SGL"/>
    <property type="match status" value="1"/>
</dbReference>
<dbReference type="InterPro" id="IPR002772">
    <property type="entry name" value="Glyco_hydro_3_C"/>
</dbReference>
<keyword evidence="2 8" id="KW-0378">Hydrolase</keyword>
<keyword evidence="9" id="KW-1185">Reference proteome</keyword>
<dbReference type="PANTHER" id="PTHR42715:SF10">
    <property type="entry name" value="BETA-GLUCOSIDASE"/>
    <property type="match status" value="1"/>
</dbReference>
<dbReference type="Pfam" id="PF01915">
    <property type="entry name" value="Glyco_hydro_3_C"/>
    <property type="match status" value="1"/>
</dbReference>
<dbReference type="InterPro" id="IPR001764">
    <property type="entry name" value="Glyco_hydro_3_N"/>
</dbReference>
<feature type="chain" id="PRO_5032377520" description="Beta-D-glucoside glucohydrolase" evidence="6">
    <location>
        <begin position="27"/>
        <end position="1098"/>
    </location>
</feature>
<evidence type="ECO:0000256" key="3">
    <source>
        <dbReference type="ARBA" id="ARBA00031448"/>
    </source>
</evidence>
<evidence type="ECO:0000256" key="4">
    <source>
        <dbReference type="ARBA" id="ARBA00032194"/>
    </source>
</evidence>
<dbReference type="EMBL" id="JACHOB010000005">
    <property type="protein sequence ID" value="MBB4659941.1"/>
    <property type="molecule type" value="Genomic_DNA"/>
</dbReference>
<sequence>MLHRHRLAALAAGLSLAALGSGFTQAQNEQDAQTLAVQATAQGLTGQERIDFLISNMTIEEKLGQLHQMAGGRQKNLNSRLDDGEFDRVRQGKVGSYLHVAGAGPLEELQRTAVEESRTGIPLLFAMDVIHGYRTIYPVPLALAASFSDEVGQSTARIAAEEASAAGLHWTFAPMIDIARDPRWGRIVEGAGEEPYLSARMAAAQVRGYQGRDLTAPDTIIATAKHFGAYGAGEGGRDYNSADISERTLHETYLPPFHAATVEAGAGSVMVAFNDIGGVPATANAPLLQDVLRKAWSYDGLVVSDWNAVLELTNHGVAADRVGAGTLALEAGVDMEMTSGIYAQDLAEAVRGDETLQASLDDAVGHVLLAKDRLGLFDDPYAYHDTDREAAVMLSEEHRAVARDAAVKSMVLLKNENQTLPIREGAGRVALIGALADDPYSPLGSWSAQGSSGDVVTIRAGLEAALPEGVRIDYVPGADARSMPDRRDLRDAVRAAERADVAVLVIGEDWNYSGEARSRSDITLPAGQAALAEAILATDTPVVVVLMNGRPLDISSLDAEADAILETWFLGVETGPAVASVLFGEESPGGRLPASFPRRTGQVPIFMGHYPTGRPADPDLENDSSRYTDVDITPLYPFGHGLSYASFDYAGISQDTQTVGAGGTITISADVTNAGEMAADEVVQLYTRDPLATVARPVQELRGFSRVSLDPGETKTVSFKLRPEQFAYWGQEGAWRVDAGEIRWMIGSTSADIRGEGSFTIEEGVTADEPAAAIETVTTVSGGNAESEPVSVGSIDRLDPRADEVIPENAAIEKLTDDTFGWSEGPVWMPDRSEVLFSDVPGNTLYGWSEEGGLEVVLQPSGLAGEVPPAFREPGSNGLIADGPNAILMGDHGNRAIARVDLGTKERTFLAQQFEGKRFSSPNDLVRAEDGTIYFTDPPYGLQDGDESELKELDFNGVYRLSPDGTVSLIDRELTRPNGVGLSPDERTLYVAVSDPDAARLYAYDVGEDGDVTNRRVLIDLTAMVKAGEPGLPDGMAVSQSGNIWLAGPGGIHLLSPEGERLALVRTGTAAANVALTDTEDAIYITSGSFLARVKLGG</sequence>
<accession>A0A840I6Q7</accession>
<dbReference type="InterPro" id="IPR036881">
    <property type="entry name" value="Glyco_hydro_3_C_sf"/>
</dbReference>
<comment type="caution">
    <text evidence="8">The sequence shown here is derived from an EMBL/GenBank/DDBJ whole genome shotgun (WGS) entry which is preliminary data.</text>
</comment>
<dbReference type="InterPro" id="IPR013783">
    <property type="entry name" value="Ig-like_fold"/>
</dbReference>
<evidence type="ECO:0000256" key="6">
    <source>
        <dbReference type="SAM" id="SignalP"/>
    </source>
</evidence>
<evidence type="ECO:0000256" key="2">
    <source>
        <dbReference type="ARBA" id="ARBA00022801"/>
    </source>
</evidence>
<dbReference type="GO" id="GO:0008422">
    <property type="term" value="F:beta-glucosidase activity"/>
    <property type="evidence" value="ECO:0007669"/>
    <property type="project" value="UniProtKB-ARBA"/>
</dbReference>
<dbReference type="FunFam" id="3.20.20.300:FF:000005">
    <property type="entry name" value="Periplasmic beta-glucosidase"/>
    <property type="match status" value="1"/>
</dbReference>
<dbReference type="PANTHER" id="PTHR42715">
    <property type="entry name" value="BETA-GLUCOSIDASE"/>
    <property type="match status" value="1"/>
</dbReference>
<dbReference type="InterPro" id="IPR017853">
    <property type="entry name" value="GH"/>
</dbReference>
<dbReference type="SMART" id="SM01217">
    <property type="entry name" value="Fn3_like"/>
    <property type="match status" value="1"/>
</dbReference>
<dbReference type="Pfam" id="PF00933">
    <property type="entry name" value="Glyco_hydro_3"/>
    <property type="match status" value="1"/>
</dbReference>
<evidence type="ECO:0000313" key="9">
    <source>
        <dbReference type="Proteomes" id="UP000563524"/>
    </source>
</evidence>
<dbReference type="InterPro" id="IPR050288">
    <property type="entry name" value="Cellulose_deg_GH3"/>
</dbReference>
<dbReference type="Gene3D" id="3.20.20.300">
    <property type="entry name" value="Glycoside hydrolase, family 3, N-terminal domain"/>
    <property type="match status" value="1"/>
</dbReference>
<protein>
    <recommendedName>
        <fullName evidence="5">Beta-D-glucoside glucohydrolase</fullName>
    </recommendedName>
    <alternativeName>
        <fullName evidence="3">Cellobiase</fullName>
    </alternativeName>
    <alternativeName>
        <fullName evidence="4">Gentiobiase</fullName>
    </alternativeName>
</protein>
<organism evidence="8 9">
    <name type="scientific">Parvularcula dongshanensis</name>
    <dbReference type="NCBI Taxonomy" id="1173995"/>
    <lineage>
        <taxon>Bacteria</taxon>
        <taxon>Pseudomonadati</taxon>
        <taxon>Pseudomonadota</taxon>
        <taxon>Alphaproteobacteria</taxon>
        <taxon>Parvularculales</taxon>
        <taxon>Parvularculaceae</taxon>
        <taxon>Parvularcula</taxon>
    </lineage>
</organism>
<evidence type="ECO:0000259" key="7">
    <source>
        <dbReference type="SMART" id="SM01217"/>
    </source>
</evidence>
<proteinExistence type="inferred from homology"/>
<dbReference type="Proteomes" id="UP000563524">
    <property type="component" value="Unassembled WGS sequence"/>
</dbReference>
<feature type="domain" description="Fibronectin type III-like" evidence="7">
    <location>
        <begin position="681"/>
        <end position="750"/>
    </location>
</feature>
<dbReference type="RefSeq" id="WP_183819020.1">
    <property type="nucleotide sequence ID" value="NZ_JACHOB010000005.1"/>
</dbReference>
<dbReference type="Gene3D" id="3.40.50.1700">
    <property type="entry name" value="Glycoside hydrolase family 3 C-terminal domain"/>
    <property type="match status" value="1"/>
</dbReference>
<evidence type="ECO:0000313" key="8">
    <source>
        <dbReference type="EMBL" id="MBB4659941.1"/>
    </source>
</evidence>
<dbReference type="Pfam" id="PF14310">
    <property type="entry name" value="Fn3-like"/>
    <property type="match status" value="1"/>
</dbReference>
<comment type="similarity">
    <text evidence="1">Belongs to the glycosyl hydrolase 3 family.</text>
</comment>
<gene>
    <name evidence="8" type="ORF">GGQ59_002482</name>
</gene>
<dbReference type="Gene3D" id="2.60.40.10">
    <property type="entry name" value="Immunoglobulins"/>
    <property type="match status" value="1"/>
</dbReference>
<dbReference type="InterPro" id="IPR011042">
    <property type="entry name" value="6-blade_b-propeller_TolB-like"/>
</dbReference>
<dbReference type="SUPFAM" id="SSF63829">
    <property type="entry name" value="Calcium-dependent phosphotriesterase"/>
    <property type="match status" value="1"/>
</dbReference>
<feature type="signal peptide" evidence="6">
    <location>
        <begin position="1"/>
        <end position="26"/>
    </location>
</feature>
<dbReference type="InterPro" id="IPR026891">
    <property type="entry name" value="Fn3-like"/>
</dbReference>
<dbReference type="FunFam" id="2.60.40.10:FF:000495">
    <property type="entry name" value="Periplasmic beta-glucosidase"/>
    <property type="match status" value="1"/>
</dbReference>
<evidence type="ECO:0000256" key="1">
    <source>
        <dbReference type="ARBA" id="ARBA00005336"/>
    </source>
</evidence>
<evidence type="ECO:0000256" key="5">
    <source>
        <dbReference type="ARBA" id="ARBA00032594"/>
    </source>
</evidence>
<dbReference type="InterPro" id="IPR013658">
    <property type="entry name" value="SGL"/>
</dbReference>
<dbReference type="GO" id="GO:0005975">
    <property type="term" value="P:carbohydrate metabolic process"/>
    <property type="evidence" value="ECO:0007669"/>
    <property type="project" value="InterPro"/>
</dbReference>
<keyword evidence="6" id="KW-0732">Signal</keyword>